<dbReference type="InterPro" id="IPR037523">
    <property type="entry name" value="VOC_core"/>
</dbReference>
<evidence type="ECO:0000259" key="2">
    <source>
        <dbReference type="PROSITE" id="PS51819"/>
    </source>
</evidence>
<dbReference type="InterPro" id="IPR018146">
    <property type="entry name" value="Glyoxalase_1_CS"/>
</dbReference>
<dbReference type="InterPro" id="IPR004360">
    <property type="entry name" value="Glyas_Fos-R_dOase_dom"/>
</dbReference>
<dbReference type="Pfam" id="PF22632">
    <property type="entry name" value="BphC_D1"/>
    <property type="match status" value="1"/>
</dbReference>
<dbReference type="InterPro" id="IPR029068">
    <property type="entry name" value="Glyas_Bleomycin-R_OHBP_Dase"/>
</dbReference>
<dbReference type="AlphaFoldDB" id="A0A1M7RKF1"/>
<evidence type="ECO:0000313" key="4">
    <source>
        <dbReference type="Proteomes" id="UP000184440"/>
    </source>
</evidence>
<sequence>MGSLIAKLGYVGVQTPRYEEFRTWGPEVLGCMLGPDGEDGAVRLKIDDADYRLSFHPGEEYRTAYAGWEVLNHRDLDAAIKRLEDNGAKPRYADEATTAARGVQRLVQFEDPFGLPLELFCYQEANYHYWHPPRPHAGFVTKEQGLGHVVFAVPDARKAVDFYIDAMGFIPSEVLTMNEPLGEMWFLRVNPRHHSVAFLEVPNSIGLHHVYLESVDLDDVGYSYFDVLGGDANPDLQMAFGRHIGDQVISYYVHTPGGFMIEYGWGGLAIDEMDKRSPNNLNFRNGKRQEMWGHKFRFQPNEAVHPYQA</sequence>
<organism evidence="3 4">
    <name type="scientific">Cryptosporangium aurantiacum</name>
    <dbReference type="NCBI Taxonomy" id="134849"/>
    <lineage>
        <taxon>Bacteria</taxon>
        <taxon>Bacillati</taxon>
        <taxon>Actinomycetota</taxon>
        <taxon>Actinomycetes</taxon>
        <taxon>Cryptosporangiales</taxon>
        <taxon>Cryptosporangiaceae</taxon>
        <taxon>Cryptosporangium</taxon>
    </lineage>
</organism>
<dbReference type="STRING" id="134849.SAMN05443668_117127"/>
<protein>
    <submittedName>
        <fullName evidence="3">2,3-dihydroxybiphenyl 1,2-dioxygenase</fullName>
    </submittedName>
</protein>
<feature type="domain" description="VOC" evidence="2">
    <location>
        <begin position="145"/>
        <end position="266"/>
    </location>
</feature>
<keyword evidence="3" id="KW-0223">Dioxygenase</keyword>
<dbReference type="PROSITE" id="PS51819">
    <property type="entry name" value="VOC"/>
    <property type="match status" value="2"/>
</dbReference>
<keyword evidence="1" id="KW-0479">Metal-binding</keyword>
<dbReference type="Pfam" id="PF00903">
    <property type="entry name" value="Glyoxalase"/>
    <property type="match status" value="1"/>
</dbReference>
<evidence type="ECO:0000313" key="3">
    <source>
        <dbReference type="EMBL" id="SHN46744.1"/>
    </source>
</evidence>
<dbReference type="RefSeq" id="WP_073263975.1">
    <property type="nucleotide sequence ID" value="NZ_FRCS01000017.1"/>
</dbReference>
<feature type="domain" description="VOC" evidence="2">
    <location>
        <begin position="7"/>
        <end position="122"/>
    </location>
</feature>
<dbReference type="GO" id="GO:0051213">
    <property type="term" value="F:dioxygenase activity"/>
    <property type="evidence" value="ECO:0007669"/>
    <property type="project" value="UniProtKB-KW"/>
</dbReference>
<dbReference type="SUPFAM" id="SSF54593">
    <property type="entry name" value="Glyoxalase/Bleomycin resistance protein/Dihydroxybiphenyl dioxygenase"/>
    <property type="match status" value="1"/>
</dbReference>
<gene>
    <name evidence="3" type="ORF">SAMN05443668_117127</name>
</gene>
<keyword evidence="4" id="KW-1185">Reference proteome</keyword>
<dbReference type="GO" id="GO:0004462">
    <property type="term" value="F:lactoylglutathione lyase activity"/>
    <property type="evidence" value="ECO:0007669"/>
    <property type="project" value="InterPro"/>
</dbReference>
<proteinExistence type="predicted"/>
<keyword evidence="3" id="KW-0560">Oxidoreductase</keyword>
<dbReference type="GO" id="GO:0046872">
    <property type="term" value="F:metal ion binding"/>
    <property type="evidence" value="ECO:0007669"/>
    <property type="project" value="UniProtKB-KW"/>
</dbReference>
<accession>A0A1M7RKF1</accession>
<evidence type="ECO:0000256" key="1">
    <source>
        <dbReference type="ARBA" id="ARBA00022723"/>
    </source>
</evidence>
<dbReference type="Gene3D" id="3.10.180.10">
    <property type="entry name" value="2,3-Dihydroxybiphenyl 1,2-Dioxygenase, domain 1"/>
    <property type="match status" value="2"/>
</dbReference>
<dbReference type="CDD" id="cd07252">
    <property type="entry name" value="BphC1-RGP6_N_like"/>
    <property type="match status" value="1"/>
</dbReference>
<dbReference type="PROSITE" id="PS00934">
    <property type="entry name" value="GLYOXALASE_I_1"/>
    <property type="match status" value="1"/>
</dbReference>
<reference evidence="3 4" key="1">
    <citation type="submission" date="2016-11" db="EMBL/GenBank/DDBJ databases">
        <authorList>
            <person name="Jaros S."/>
            <person name="Januszkiewicz K."/>
            <person name="Wedrychowicz H."/>
        </authorList>
    </citation>
    <scope>NUCLEOTIDE SEQUENCE [LARGE SCALE GENOMIC DNA]</scope>
    <source>
        <strain evidence="3 4">DSM 46144</strain>
    </source>
</reference>
<dbReference type="Proteomes" id="UP000184440">
    <property type="component" value="Unassembled WGS sequence"/>
</dbReference>
<name>A0A1M7RKF1_9ACTN</name>
<dbReference type="EMBL" id="FRCS01000017">
    <property type="protein sequence ID" value="SHN46744.1"/>
    <property type="molecule type" value="Genomic_DNA"/>
</dbReference>